<accession>A0A6A5FI09</accession>
<protein>
    <recommendedName>
        <fullName evidence="14">Ig-like domain-containing protein</fullName>
    </recommendedName>
</protein>
<dbReference type="PROSITE" id="PS50835">
    <property type="entry name" value="IG_LIKE"/>
    <property type="match status" value="1"/>
</dbReference>
<dbReference type="InterPro" id="IPR007110">
    <property type="entry name" value="Ig-like_dom"/>
</dbReference>
<dbReference type="PANTHER" id="PTHR15923:SF3">
    <property type="entry name" value="IMMUNOGLOBULIN-LIKE DOMAIN-CONTAINING RECEPTOR 1"/>
    <property type="match status" value="1"/>
</dbReference>
<dbReference type="InterPro" id="IPR013783">
    <property type="entry name" value="Ig-like_fold"/>
</dbReference>
<evidence type="ECO:0000256" key="12">
    <source>
        <dbReference type="SAM" id="Phobius"/>
    </source>
</evidence>
<name>A0A6A5FI09_PERFL</name>
<dbReference type="AlphaFoldDB" id="A0A6A5FI09"/>
<dbReference type="InterPro" id="IPR013106">
    <property type="entry name" value="Ig_V-set"/>
</dbReference>
<evidence type="ECO:0000256" key="6">
    <source>
        <dbReference type="ARBA" id="ARBA00022989"/>
    </source>
</evidence>
<evidence type="ECO:0000256" key="2">
    <source>
        <dbReference type="ARBA" id="ARBA00009491"/>
    </source>
</evidence>
<comment type="similarity">
    <text evidence="2">Belongs to the immunoglobulin superfamily. LISCH7 family.</text>
</comment>
<evidence type="ECO:0000256" key="10">
    <source>
        <dbReference type="ARBA" id="ARBA00046288"/>
    </source>
</evidence>
<dbReference type="InterPro" id="IPR051874">
    <property type="entry name" value="Ig-like_domain-LISCH7"/>
</dbReference>
<feature type="domain" description="Ig-like" evidence="14">
    <location>
        <begin position="37"/>
        <end position="158"/>
    </location>
</feature>
<keyword evidence="6 12" id="KW-1133">Transmembrane helix</keyword>
<evidence type="ECO:0000256" key="3">
    <source>
        <dbReference type="ARBA" id="ARBA00022427"/>
    </source>
</evidence>
<evidence type="ECO:0000256" key="5">
    <source>
        <dbReference type="ARBA" id="ARBA00022949"/>
    </source>
</evidence>
<dbReference type="InterPro" id="IPR036179">
    <property type="entry name" value="Ig-like_dom_sf"/>
</dbReference>
<keyword evidence="3" id="KW-0796">Tight junction</keyword>
<dbReference type="PANTHER" id="PTHR15923">
    <property type="entry name" value="TRANSMEMBRANE AND IMMUNOGLOBULIN DOMAIN-CONTAINING PROTEIN"/>
    <property type="match status" value="1"/>
</dbReference>
<reference evidence="15 16" key="1">
    <citation type="submission" date="2019-06" db="EMBL/GenBank/DDBJ databases">
        <title>A chromosome-scale genome assembly of the European perch, Perca fluviatilis.</title>
        <authorList>
            <person name="Roques C."/>
            <person name="Zahm M."/>
            <person name="Cabau C."/>
            <person name="Klopp C."/>
            <person name="Bouchez O."/>
            <person name="Donnadieu C."/>
            <person name="Kuhl H."/>
            <person name="Gislard M."/>
            <person name="Guendouz S."/>
            <person name="Journot L."/>
            <person name="Haffray P."/>
            <person name="Bestin A."/>
            <person name="Morvezen R."/>
            <person name="Feron R."/>
            <person name="Wen M."/>
            <person name="Jouanno E."/>
            <person name="Herpin A."/>
            <person name="Schartl M."/>
            <person name="Postlethwait J."/>
            <person name="Schaerlinger B."/>
            <person name="Chardard D."/>
            <person name="Lecocq T."/>
            <person name="Poncet C."/>
            <person name="Jaffrelo L."/>
            <person name="Lampietro C."/>
            <person name="Guiguen Y."/>
        </authorList>
    </citation>
    <scope>NUCLEOTIDE SEQUENCE [LARGE SCALE GENOMIC DNA]</scope>
    <source>
        <tissue evidence="15">Blood</tissue>
    </source>
</reference>
<dbReference type="Proteomes" id="UP000465112">
    <property type="component" value="Chromosome 3"/>
</dbReference>
<dbReference type="InterPro" id="IPR003599">
    <property type="entry name" value="Ig_sub"/>
</dbReference>
<dbReference type="GO" id="GO:0005886">
    <property type="term" value="C:plasma membrane"/>
    <property type="evidence" value="ECO:0007669"/>
    <property type="project" value="TreeGrafter"/>
</dbReference>
<dbReference type="GO" id="GO:0005923">
    <property type="term" value="C:bicellular tight junction"/>
    <property type="evidence" value="ECO:0007669"/>
    <property type="project" value="UniProtKB-SubCell"/>
</dbReference>
<feature type="compositionally biased region" description="Basic and acidic residues" evidence="11">
    <location>
        <begin position="523"/>
        <end position="544"/>
    </location>
</feature>
<feature type="signal peptide" evidence="13">
    <location>
        <begin position="1"/>
        <end position="19"/>
    </location>
</feature>
<keyword evidence="5" id="KW-0965">Cell junction</keyword>
<evidence type="ECO:0000256" key="1">
    <source>
        <dbReference type="ARBA" id="ARBA00004435"/>
    </source>
</evidence>
<evidence type="ECO:0000256" key="7">
    <source>
        <dbReference type="ARBA" id="ARBA00023136"/>
    </source>
</evidence>
<keyword evidence="7 12" id="KW-0472">Membrane</keyword>
<feature type="region of interest" description="Disordered" evidence="11">
    <location>
        <begin position="389"/>
        <end position="552"/>
    </location>
</feature>
<dbReference type="EMBL" id="VHII01000003">
    <property type="protein sequence ID" value="KAF1392668.1"/>
    <property type="molecule type" value="Genomic_DNA"/>
</dbReference>
<keyword evidence="13" id="KW-0732">Signal</keyword>
<evidence type="ECO:0000256" key="11">
    <source>
        <dbReference type="SAM" id="MobiDB-lite"/>
    </source>
</evidence>
<feature type="compositionally biased region" description="Pro residues" evidence="11">
    <location>
        <begin position="315"/>
        <end position="349"/>
    </location>
</feature>
<feature type="compositionally biased region" description="Basic and acidic residues" evidence="11">
    <location>
        <begin position="461"/>
        <end position="478"/>
    </location>
</feature>
<feature type="transmembrane region" description="Helical" evidence="12">
    <location>
        <begin position="159"/>
        <end position="182"/>
    </location>
</feature>
<comment type="subcellular location">
    <subcellularLocation>
        <location evidence="1">Cell junction</location>
        <location evidence="1">Tight junction</location>
    </subcellularLocation>
    <subcellularLocation>
        <location evidence="10">Endomembrane system</location>
        <topology evidence="10">Single-pass type I membrane protein</topology>
    </subcellularLocation>
</comment>
<dbReference type="SMART" id="SM00409">
    <property type="entry name" value="IG"/>
    <property type="match status" value="1"/>
</dbReference>
<keyword evidence="9" id="KW-0393">Immunoglobulin domain</keyword>
<feature type="compositionally biased region" description="Gly residues" evidence="11">
    <location>
        <begin position="504"/>
        <end position="515"/>
    </location>
</feature>
<evidence type="ECO:0000313" key="16">
    <source>
        <dbReference type="Proteomes" id="UP000465112"/>
    </source>
</evidence>
<dbReference type="OrthoDB" id="9944507at2759"/>
<keyword evidence="16" id="KW-1185">Reference proteome</keyword>
<keyword evidence="8" id="KW-1015">Disulfide bond</keyword>
<evidence type="ECO:0000256" key="13">
    <source>
        <dbReference type="SAM" id="SignalP"/>
    </source>
</evidence>
<feature type="compositionally biased region" description="Low complexity" evidence="11">
    <location>
        <begin position="408"/>
        <end position="418"/>
    </location>
</feature>
<dbReference type="Pfam" id="PF05624">
    <property type="entry name" value="LSR"/>
    <property type="match status" value="1"/>
</dbReference>
<evidence type="ECO:0000259" key="14">
    <source>
        <dbReference type="PROSITE" id="PS50835"/>
    </source>
</evidence>
<sequence length="552" mass="61175">MGRLAAGFLLLSLLKVSVCVQVIVPQTQISTPLFAAVTLRCDYSTSASLQNVLVTWRYKSFCMDPVLDYYSTAYQSQLQMGQDPTNDCPDSQRTVRIVIQKSGSSEPTLGPEYSQRRITIQNKADLVITEVMWWDNGVYYCSVNAAGDTSGDSDQEVNLIVYGWLTVLAMIIGALILILLFCICCCQCCPQKCCCYVRCPCCPQQCCCPEKAVMQHRMMKDAQRAMGPWFGGQPVYGPMSNASSQMNPLLYQGSVSGKSIQMQPMPLPPPHYSAYSMPPPSVHGNHTPANSNHMLDYLESQVKGIDMASPMLQSQPPPPHHMQQMPPPPHHMQQMPPPPHHMQQMPPPHHMQQMPPLQQRPMTIPFSPGPPSMISALDEGPTERRVITLPPIREQQVRIQPSAPKTRPPSSSESSRSGFGRRDDRGSAGRRQPSPTRSRGVPRSYSQDSLDGRSHSGPRGGMDRPRSRSRDDLFDSRSRGNYSPPASQRSRRGSWSSDDEGSSRRGGGTRGGGGWVENPPSYREYEPGKKPGSRRIEHYSDKSSRSGTSVVI</sequence>
<dbReference type="GO" id="GO:0070506">
    <property type="term" value="F:high-density lipoprotein particle receptor activity"/>
    <property type="evidence" value="ECO:0007669"/>
    <property type="project" value="TreeGrafter"/>
</dbReference>
<dbReference type="SUPFAM" id="SSF48726">
    <property type="entry name" value="Immunoglobulin"/>
    <property type="match status" value="1"/>
</dbReference>
<evidence type="ECO:0000256" key="9">
    <source>
        <dbReference type="ARBA" id="ARBA00023319"/>
    </source>
</evidence>
<feature type="region of interest" description="Disordered" evidence="11">
    <location>
        <begin position="313"/>
        <end position="355"/>
    </location>
</feature>
<dbReference type="InterPro" id="IPR008664">
    <property type="entry name" value="LISCH7"/>
</dbReference>
<evidence type="ECO:0000256" key="4">
    <source>
        <dbReference type="ARBA" id="ARBA00022692"/>
    </source>
</evidence>
<feature type="chain" id="PRO_5025543634" description="Ig-like domain-containing protein" evidence="13">
    <location>
        <begin position="20"/>
        <end position="552"/>
    </location>
</feature>
<dbReference type="GO" id="GO:0012505">
    <property type="term" value="C:endomembrane system"/>
    <property type="evidence" value="ECO:0007669"/>
    <property type="project" value="UniProtKB-SubCell"/>
</dbReference>
<organism evidence="15 16">
    <name type="scientific">Perca fluviatilis</name>
    <name type="common">European perch</name>
    <dbReference type="NCBI Taxonomy" id="8168"/>
    <lineage>
        <taxon>Eukaryota</taxon>
        <taxon>Metazoa</taxon>
        <taxon>Chordata</taxon>
        <taxon>Craniata</taxon>
        <taxon>Vertebrata</taxon>
        <taxon>Euteleostomi</taxon>
        <taxon>Actinopterygii</taxon>
        <taxon>Neopterygii</taxon>
        <taxon>Teleostei</taxon>
        <taxon>Neoteleostei</taxon>
        <taxon>Acanthomorphata</taxon>
        <taxon>Eupercaria</taxon>
        <taxon>Perciformes</taxon>
        <taxon>Percoidei</taxon>
        <taxon>Percidae</taxon>
        <taxon>Percinae</taxon>
        <taxon>Perca</taxon>
    </lineage>
</organism>
<dbReference type="Gene3D" id="2.60.40.10">
    <property type="entry name" value="Immunoglobulins"/>
    <property type="match status" value="1"/>
</dbReference>
<evidence type="ECO:0000256" key="8">
    <source>
        <dbReference type="ARBA" id="ARBA00023157"/>
    </source>
</evidence>
<dbReference type="Pfam" id="PF07686">
    <property type="entry name" value="V-set"/>
    <property type="match status" value="1"/>
</dbReference>
<gene>
    <name evidence="15" type="ORF">PFLUV_G00030450</name>
</gene>
<comment type="caution">
    <text evidence="15">The sequence shown here is derived from an EMBL/GenBank/DDBJ whole genome shotgun (WGS) entry which is preliminary data.</text>
</comment>
<proteinExistence type="inferred from homology"/>
<keyword evidence="4 12" id="KW-0812">Transmembrane</keyword>
<evidence type="ECO:0000313" key="15">
    <source>
        <dbReference type="EMBL" id="KAF1392668.1"/>
    </source>
</evidence>